<name>A0A4R1BMB5_9BACT</name>
<sequence>METASALGTYRSFDAPEFAEDLAEQLRRSGIEARTYRQRPVADAVIIGAGTDNLFLVQIPLADFDRANRLLEREALAPASLPEDYYLYSFTNEELTEVLERPEEWNALDLRLARQLLAERGAPANEEAIESTRRQRISAMRHPESISRGWTIASWILVVFLPVVALLYGIVLATLRKTLPDGSRVPSYNAAARAHGKAIAIISAVLLIAGIVLRFGIVSFLIGLFTDRPL</sequence>
<keyword evidence="1" id="KW-1133">Transmembrane helix</keyword>
<gene>
    <name evidence="2" type="ORF">EPD60_03730</name>
</gene>
<reference evidence="2 3" key="1">
    <citation type="submission" date="2019-03" db="EMBL/GenBank/DDBJ databases">
        <authorList>
            <person name="Kim M.K.M."/>
        </authorList>
    </citation>
    <scope>NUCLEOTIDE SEQUENCE [LARGE SCALE GENOMIC DNA]</scope>
    <source>
        <strain evidence="2 3">17J68-12</strain>
    </source>
</reference>
<protein>
    <submittedName>
        <fullName evidence="2">Uncharacterized protein</fullName>
    </submittedName>
</protein>
<organism evidence="2 3">
    <name type="scientific">Flaviaesturariibacter flavus</name>
    <dbReference type="NCBI Taxonomy" id="2502780"/>
    <lineage>
        <taxon>Bacteria</taxon>
        <taxon>Pseudomonadati</taxon>
        <taxon>Bacteroidota</taxon>
        <taxon>Chitinophagia</taxon>
        <taxon>Chitinophagales</taxon>
        <taxon>Chitinophagaceae</taxon>
        <taxon>Flaviaestuariibacter</taxon>
    </lineage>
</organism>
<dbReference type="AlphaFoldDB" id="A0A4R1BMB5"/>
<proteinExistence type="predicted"/>
<feature type="transmembrane region" description="Helical" evidence="1">
    <location>
        <begin position="196"/>
        <end position="225"/>
    </location>
</feature>
<comment type="caution">
    <text evidence="2">The sequence shown here is derived from an EMBL/GenBank/DDBJ whole genome shotgun (WGS) entry which is preliminary data.</text>
</comment>
<keyword evidence="3" id="KW-1185">Reference proteome</keyword>
<evidence type="ECO:0000313" key="3">
    <source>
        <dbReference type="Proteomes" id="UP000295334"/>
    </source>
</evidence>
<dbReference type="OrthoDB" id="9814194at2"/>
<keyword evidence="1" id="KW-0812">Transmembrane</keyword>
<accession>A0A4R1BMB5</accession>
<dbReference type="RefSeq" id="WP_131446987.1">
    <property type="nucleotide sequence ID" value="NZ_SJZI01000004.1"/>
</dbReference>
<evidence type="ECO:0000256" key="1">
    <source>
        <dbReference type="SAM" id="Phobius"/>
    </source>
</evidence>
<feature type="transmembrane region" description="Helical" evidence="1">
    <location>
        <begin position="152"/>
        <end position="175"/>
    </location>
</feature>
<dbReference type="EMBL" id="SJZI01000004">
    <property type="protein sequence ID" value="TCJ18621.1"/>
    <property type="molecule type" value="Genomic_DNA"/>
</dbReference>
<keyword evidence="1" id="KW-0472">Membrane</keyword>
<dbReference type="Proteomes" id="UP000295334">
    <property type="component" value="Unassembled WGS sequence"/>
</dbReference>
<evidence type="ECO:0000313" key="2">
    <source>
        <dbReference type="EMBL" id="TCJ18621.1"/>
    </source>
</evidence>